<dbReference type="PANTHER" id="PTHR48060:SF21">
    <property type="entry name" value="L DOMAIN-LIKE PROTEIN"/>
    <property type="match status" value="1"/>
</dbReference>
<reference evidence="8" key="1">
    <citation type="submission" date="2015-12" db="EMBL/GenBank/DDBJ databases">
        <title>Molecular cloning and expression analysis of a polygalacturonase-inhibiting protein gene from Panax notoginseng.</title>
        <authorList>
            <person name="Liu D."/>
            <person name="Chen R."/>
            <person name="Li J."/>
            <person name="Guan R."/>
            <person name="Yang Y."/>
            <person name="Ge F."/>
            <person name="Cui X."/>
        </authorList>
    </citation>
    <scope>NUCLEOTIDE SEQUENCE</scope>
    <source>
        <tissue evidence="8">Root</tissue>
    </source>
</reference>
<dbReference type="Pfam" id="PF08263">
    <property type="entry name" value="LRRNT_2"/>
    <property type="match status" value="1"/>
</dbReference>
<dbReference type="SUPFAM" id="SSF52058">
    <property type="entry name" value="L domain-like"/>
    <property type="match status" value="1"/>
</dbReference>
<evidence type="ECO:0000256" key="5">
    <source>
        <dbReference type="ARBA" id="ARBA00023136"/>
    </source>
</evidence>
<comment type="subcellular location">
    <subcellularLocation>
        <location evidence="1">Membrane</location>
    </subcellularLocation>
</comment>
<feature type="chain" id="PRO_5008252235" evidence="6">
    <location>
        <begin position="17"/>
        <end position="326"/>
    </location>
</feature>
<dbReference type="GO" id="GO:0016020">
    <property type="term" value="C:membrane"/>
    <property type="evidence" value="ECO:0007669"/>
    <property type="project" value="UniProtKB-SubCell"/>
</dbReference>
<feature type="domain" description="Leucine-rich repeat-containing N-terminal plant-type" evidence="7">
    <location>
        <begin position="18"/>
        <end position="48"/>
    </location>
</feature>
<evidence type="ECO:0000256" key="4">
    <source>
        <dbReference type="ARBA" id="ARBA00022737"/>
    </source>
</evidence>
<proteinExistence type="evidence at transcript level"/>
<dbReference type="Pfam" id="PF00560">
    <property type="entry name" value="LRR_1"/>
    <property type="match status" value="5"/>
</dbReference>
<evidence type="ECO:0000256" key="1">
    <source>
        <dbReference type="ARBA" id="ARBA00004370"/>
    </source>
</evidence>
<dbReference type="InterPro" id="IPR053211">
    <property type="entry name" value="DNA_repair-toleration"/>
</dbReference>
<dbReference type="FunFam" id="3.80.10.10:FF:000400">
    <property type="entry name" value="Nuclear pore complex protein NUP107"/>
    <property type="match status" value="1"/>
</dbReference>
<dbReference type="InterPro" id="IPR001611">
    <property type="entry name" value="Leu-rich_rpt"/>
</dbReference>
<dbReference type="Pfam" id="PF13516">
    <property type="entry name" value="LRR_6"/>
    <property type="match status" value="1"/>
</dbReference>
<accession>A0A192IBY6</accession>
<dbReference type="InterPro" id="IPR032675">
    <property type="entry name" value="LRR_dom_sf"/>
</dbReference>
<protein>
    <submittedName>
        <fullName evidence="8">Polygalacturonase-inhibiting protein</fullName>
    </submittedName>
</protein>
<keyword evidence="3 6" id="KW-0732">Signal</keyword>
<evidence type="ECO:0000259" key="7">
    <source>
        <dbReference type="Pfam" id="PF08263"/>
    </source>
</evidence>
<gene>
    <name evidence="8" type="primary">PGIP</name>
</gene>
<evidence type="ECO:0000313" key="8">
    <source>
        <dbReference type="EMBL" id="ANK78264.1"/>
    </source>
</evidence>
<dbReference type="EMBL" id="KU361076">
    <property type="protein sequence ID" value="ANK78264.1"/>
    <property type="molecule type" value="mRNA"/>
</dbReference>
<keyword evidence="2" id="KW-0433">Leucine-rich repeat</keyword>
<dbReference type="PANTHER" id="PTHR48060">
    <property type="entry name" value="DNA DAMAGE-REPAIR/TOLERATION PROTEIN DRT100"/>
    <property type="match status" value="1"/>
</dbReference>
<organism evidence="8">
    <name type="scientific">Panax notoginseng</name>
    <name type="common">notoginseng</name>
    <dbReference type="NCBI Taxonomy" id="44586"/>
    <lineage>
        <taxon>Eukaryota</taxon>
        <taxon>Viridiplantae</taxon>
        <taxon>Streptophyta</taxon>
        <taxon>Embryophyta</taxon>
        <taxon>Tracheophyta</taxon>
        <taxon>Spermatophyta</taxon>
        <taxon>Magnoliopsida</taxon>
        <taxon>eudicotyledons</taxon>
        <taxon>Gunneridae</taxon>
        <taxon>Pentapetalae</taxon>
        <taxon>asterids</taxon>
        <taxon>campanulids</taxon>
        <taxon>Apiales</taxon>
        <taxon>Araliaceae</taxon>
        <taxon>Panax</taxon>
    </lineage>
</organism>
<dbReference type="PROSITE" id="PS51450">
    <property type="entry name" value="LRR"/>
    <property type="match status" value="1"/>
</dbReference>
<dbReference type="Gene3D" id="3.80.10.10">
    <property type="entry name" value="Ribonuclease Inhibitor"/>
    <property type="match status" value="1"/>
</dbReference>
<dbReference type="InterPro" id="IPR013210">
    <property type="entry name" value="LRR_N_plant-typ"/>
</dbReference>
<keyword evidence="5" id="KW-0472">Membrane</keyword>
<sequence length="326" mass="36767">MLLLLFLIYGLSPVNPCHPNDLSAILHFKNSFSNSDLLSEWSSDMNCCHIFTCENNRIIEFTLDIYDLSGSLKPDALAGLTYLKRLRLHKMPFLIGEIPPAIENLTHLTYLEITWTNISGPIPQNLANLINLNTLDFSFNKLYGSIPLSLLTLPNIFSIDLSRNQLTGPIPESYGQIPNTHNLLVLILSHNKLSGKLPASLGSMNFSRIDLSRNNLSDDASMLFGATKGCQVLDISRNNFEFDFSRVEFMDESLQILDISHNKIYGKIPQLITEASMLQGLNFSYNRLCGEIPNGWKLRYRSEGFDNSSFSHNRCLCGAPLDPWKF</sequence>
<feature type="signal peptide" evidence="6">
    <location>
        <begin position="1"/>
        <end position="16"/>
    </location>
</feature>
<evidence type="ECO:0000256" key="6">
    <source>
        <dbReference type="SAM" id="SignalP"/>
    </source>
</evidence>
<evidence type="ECO:0000256" key="2">
    <source>
        <dbReference type="ARBA" id="ARBA00022614"/>
    </source>
</evidence>
<keyword evidence="4" id="KW-0677">Repeat</keyword>
<evidence type="ECO:0000256" key="3">
    <source>
        <dbReference type="ARBA" id="ARBA00022729"/>
    </source>
</evidence>
<name>A0A192IBY6_9APIA</name>
<dbReference type="AlphaFoldDB" id="A0A192IBY6"/>